<reference evidence="2 3" key="1">
    <citation type="submission" date="2019-02" db="EMBL/GenBank/DDBJ databases">
        <title>Hansschlegelia quercus sp. nov., a novel methylotrophic bacterium from buds of oak (Quercus robur L.).</title>
        <authorList>
            <person name="Agafonova N.V."/>
            <person name="Kaparullina E.N."/>
            <person name="Grouzdev D.S."/>
            <person name="Doronina N.V."/>
        </authorList>
    </citation>
    <scope>NUCLEOTIDE SEQUENCE [LARGE SCALE GENOMIC DNA]</scope>
    <source>
        <strain evidence="2 3">Dub</strain>
    </source>
</reference>
<dbReference type="InterPro" id="IPR009506">
    <property type="entry name" value="YjiS-like"/>
</dbReference>
<dbReference type="RefSeq" id="WP_131001266.1">
    <property type="nucleotide sequence ID" value="NZ_JBHSZR010000002.1"/>
</dbReference>
<proteinExistence type="predicted"/>
<gene>
    <name evidence="2" type="ORF">EYR15_02390</name>
</gene>
<protein>
    <submittedName>
        <fullName evidence="2">DUF1127 domain-containing protein</fullName>
    </submittedName>
</protein>
<feature type="domain" description="YjiS-like" evidence="1">
    <location>
        <begin position="29"/>
        <end position="61"/>
    </location>
</feature>
<keyword evidence="3" id="KW-1185">Reference proteome</keyword>
<evidence type="ECO:0000313" key="3">
    <source>
        <dbReference type="Proteomes" id="UP000291613"/>
    </source>
</evidence>
<sequence>MTAHHVPHSQRTGFGPRAFDHLKTQAKAFAATLVRRRAVGELARMDDRMLADVGLTRAEVESVNRWSLWGDPTIRLAEAAAERHARQG</sequence>
<dbReference type="Proteomes" id="UP000291613">
    <property type="component" value="Unassembled WGS sequence"/>
</dbReference>
<evidence type="ECO:0000313" key="2">
    <source>
        <dbReference type="EMBL" id="TBN55015.1"/>
    </source>
</evidence>
<dbReference type="OrthoDB" id="8420502at2"/>
<evidence type="ECO:0000259" key="1">
    <source>
        <dbReference type="Pfam" id="PF06568"/>
    </source>
</evidence>
<organism evidence="2 3">
    <name type="scientific">Hansschlegelia quercus</name>
    <dbReference type="NCBI Taxonomy" id="2528245"/>
    <lineage>
        <taxon>Bacteria</taxon>
        <taxon>Pseudomonadati</taxon>
        <taxon>Pseudomonadota</taxon>
        <taxon>Alphaproteobacteria</taxon>
        <taxon>Hyphomicrobiales</taxon>
        <taxon>Methylopilaceae</taxon>
        <taxon>Hansschlegelia</taxon>
    </lineage>
</organism>
<dbReference type="Pfam" id="PF06568">
    <property type="entry name" value="YjiS-like"/>
    <property type="match status" value="1"/>
</dbReference>
<comment type="caution">
    <text evidence="2">The sequence shown here is derived from an EMBL/GenBank/DDBJ whole genome shotgun (WGS) entry which is preliminary data.</text>
</comment>
<dbReference type="AlphaFoldDB" id="A0A4Q9GP83"/>
<name>A0A4Q9GP83_9HYPH</name>
<dbReference type="EMBL" id="SIUB01000001">
    <property type="protein sequence ID" value="TBN55015.1"/>
    <property type="molecule type" value="Genomic_DNA"/>
</dbReference>
<accession>A0A4Q9GP83</accession>